<dbReference type="GeneID" id="107267089"/>
<feature type="compositionally biased region" description="Basic and acidic residues" evidence="6">
    <location>
        <begin position="731"/>
        <end position="744"/>
    </location>
</feature>
<accession>A0AAJ7BTD8</accession>
<feature type="compositionally biased region" description="Basic and acidic residues" evidence="6">
    <location>
        <begin position="699"/>
        <end position="714"/>
    </location>
</feature>
<feature type="region of interest" description="Disordered" evidence="6">
    <location>
        <begin position="529"/>
        <end position="624"/>
    </location>
</feature>
<dbReference type="InterPro" id="IPR049899">
    <property type="entry name" value="Znf_C2HC_C3H"/>
</dbReference>
<feature type="region of interest" description="Disordered" evidence="6">
    <location>
        <begin position="422"/>
        <end position="450"/>
    </location>
</feature>
<feature type="compositionally biased region" description="Polar residues" evidence="6">
    <location>
        <begin position="571"/>
        <end position="582"/>
    </location>
</feature>
<dbReference type="PANTHER" id="PTHR13555:SF5">
    <property type="entry name" value="ZINC-FINGER OF A C2HC-TYPE"/>
    <property type="match status" value="1"/>
</dbReference>
<dbReference type="AlphaFoldDB" id="A0AAJ7BTD8"/>
<feature type="compositionally biased region" description="Low complexity" evidence="6">
    <location>
        <begin position="307"/>
        <end position="322"/>
    </location>
</feature>
<evidence type="ECO:0000313" key="9">
    <source>
        <dbReference type="RefSeq" id="XP_015593820.1"/>
    </source>
</evidence>
<dbReference type="GO" id="GO:0008270">
    <property type="term" value="F:zinc ion binding"/>
    <property type="evidence" value="ECO:0007669"/>
    <property type="project" value="UniProtKB-KW"/>
</dbReference>
<name>A0AAJ7BTD8_CEPCN</name>
<dbReference type="Pfam" id="PF13913">
    <property type="entry name" value="zf-C2HC_2"/>
    <property type="match status" value="2"/>
</dbReference>
<keyword evidence="8" id="KW-1185">Reference proteome</keyword>
<dbReference type="InterPro" id="IPR026319">
    <property type="entry name" value="ZC2HC1A/B-like"/>
</dbReference>
<keyword evidence="3 5" id="KW-0863">Zinc-finger</keyword>
<organism evidence="8 9">
    <name type="scientific">Cephus cinctus</name>
    <name type="common">Wheat stem sawfly</name>
    <dbReference type="NCBI Taxonomy" id="211228"/>
    <lineage>
        <taxon>Eukaryota</taxon>
        <taxon>Metazoa</taxon>
        <taxon>Ecdysozoa</taxon>
        <taxon>Arthropoda</taxon>
        <taxon>Hexapoda</taxon>
        <taxon>Insecta</taxon>
        <taxon>Pterygota</taxon>
        <taxon>Neoptera</taxon>
        <taxon>Endopterygota</taxon>
        <taxon>Hymenoptera</taxon>
        <taxon>Cephoidea</taxon>
        <taxon>Cephidae</taxon>
        <taxon>Cephus</taxon>
    </lineage>
</organism>
<sequence>MLCCVSKKSAAAGIDAAELTLNRCSRVASLILVNHANESYSNSKSNLIATGNCRREEKKEDEEDLERRLSLREKADAPTVLLPCAICARTFKPQSLEKHRRICERSALKKRKPFDSAKQRIQGTELAEFAPKRETRGPSQDGSQERIRDRSPKSKSGWKQTHDQLLRALREARRENVDVPPRRQKTTTPASITTTTASSTTTTTATAATAASTLSVSSGAPTRANEKGTCPTCSRQFGIKAYDRHVAWCKERAIRLPLSPATNVAKERLEARMKYRAPILKNRRAFNREKYSPGSVGNFNAFGCKTSPTSPTSTTSTTSTTSNTAAARESLSMPACNKIQETVLNTKRTVSSTTGRRLSHGGMPMAAPLTSVLPCSGSLTGSSKYCSADRNNSNIGTSAEPVVTDLQSDDPFYLAERQMNELSSTDASDRSIDPTITITDHSPSTLNSNFPLSRSPSAFVKYVGHFDLNRNSNPNRSTEKRSSVIAPPSQFDDSTSSEFSSDSTETNSLSREIFTEAFCESAASRQHRIAIDKSRPSANLDANSNSGRDKTFGNSRKILERVSGKIARPSVNRSQSVRSTSAPGPPVSQERNRSLGSSKKGNLRASGHSPAALKPATDQNSKGKKKIFVSANKNNLPMSISNLSLSSIVSSELDAKRPNYMREELTSSFEDDAASSSSFPLLRSFLKTDLAFGPSSPIDRSDRSDRSDRTDRTNAQRNSEDDEENLSSPDSYKRHDRDPTKHTVDSAYSSLNRKYSNHGRSGEDVVALGSRRFYEEDVPGSPPRCKMSKFCHECGSRFPETAKFCCECGVRRLAF</sequence>
<feature type="compositionally biased region" description="Basic and acidic residues" evidence="6">
    <location>
        <begin position="143"/>
        <end position="152"/>
    </location>
</feature>
<feature type="compositionally biased region" description="Basic and acidic residues" evidence="6">
    <location>
        <begin position="160"/>
        <end position="181"/>
    </location>
</feature>
<evidence type="ECO:0000256" key="2">
    <source>
        <dbReference type="ARBA" id="ARBA00022737"/>
    </source>
</evidence>
<evidence type="ECO:0000313" key="8">
    <source>
        <dbReference type="Proteomes" id="UP000694920"/>
    </source>
</evidence>
<feature type="region of interest" description="Disordered" evidence="6">
    <location>
        <begin position="307"/>
        <end position="328"/>
    </location>
</feature>
<feature type="region of interest" description="Disordered" evidence="6">
    <location>
        <begin position="469"/>
        <end position="507"/>
    </location>
</feature>
<reference evidence="9" key="1">
    <citation type="submission" date="2025-08" db="UniProtKB">
        <authorList>
            <consortium name="RefSeq"/>
        </authorList>
    </citation>
    <scope>IDENTIFICATION</scope>
</reference>
<feature type="compositionally biased region" description="Low complexity" evidence="6">
    <location>
        <begin position="186"/>
        <end position="204"/>
    </location>
</feature>
<keyword evidence="2" id="KW-0677">Repeat</keyword>
<feature type="compositionally biased region" description="Polar residues" evidence="6">
    <location>
        <begin position="536"/>
        <end position="546"/>
    </location>
</feature>
<keyword evidence="1" id="KW-0479">Metal-binding</keyword>
<proteinExistence type="predicted"/>
<feature type="compositionally biased region" description="Polar residues" evidence="6">
    <location>
        <begin position="434"/>
        <end position="450"/>
    </location>
</feature>
<feature type="region of interest" description="Disordered" evidence="6">
    <location>
        <begin position="692"/>
        <end position="745"/>
    </location>
</feature>
<feature type="region of interest" description="Disordered" evidence="6">
    <location>
        <begin position="113"/>
        <end position="204"/>
    </location>
</feature>
<dbReference type="Gene3D" id="3.30.160.60">
    <property type="entry name" value="Classic Zinc Finger"/>
    <property type="match status" value="1"/>
</dbReference>
<protein>
    <submittedName>
        <fullName evidence="9">Cell wall protein DAN4 isoform X1</fullName>
    </submittedName>
</protein>
<evidence type="ECO:0000256" key="4">
    <source>
        <dbReference type="ARBA" id="ARBA00022833"/>
    </source>
</evidence>
<evidence type="ECO:0000259" key="7">
    <source>
        <dbReference type="PROSITE" id="PS52027"/>
    </source>
</evidence>
<dbReference type="RefSeq" id="XP_015593820.1">
    <property type="nucleotide sequence ID" value="XM_015738334.2"/>
</dbReference>
<feature type="compositionally biased region" description="Basic and acidic residues" evidence="6">
    <location>
        <begin position="547"/>
        <end position="563"/>
    </location>
</feature>
<dbReference type="Proteomes" id="UP000694920">
    <property type="component" value="Unplaced"/>
</dbReference>
<evidence type="ECO:0000256" key="5">
    <source>
        <dbReference type="PROSITE-ProRule" id="PRU01371"/>
    </source>
</evidence>
<dbReference type="PANTHER" id="PTHR13555">
    <property type="entry name" value="C2H2 ZINC FINGER CGI-62-RELATED"/>
    <property type="match status" value="1"/>
</dbReference>
<evidence type="ECO:0000256" key="3">
    <source>
        <dbReference type="ARBA" id="ARBA00022771"/>
    </source>
</evidence>
<gene>
    <name evidence="9" type="primary">LOC107267089</name>
</gene>
<dbReference type="KEGG" id="ccin:107267089"/>
<feature type="compositionally biased region" description="Low complexity" evidence="6">
    <location>
        <begin position="491"/>
        <end position="506"/>
    </location>
</feature>
<feature type="domain" description="C2HC/C3H-type" evidence="7">
    <location>
        <begin position="80"/>
        <end position="109"/>
    </location>
</feature>
<keyword evidence="4" id="KW-0862">Zinc</keyword>
<evidence type="ECO:0000256" key="1">
    <source>
        <dbReference type="ARBA" id="ARBA00022723"/>
    </source>
</evidence>
<dbReference type="PROSITE" id="PS52027">
    <property type="entry name" value="ZF_C2HC_C3H"/>
    <property type="match status" value="1"/>
</dbReference>
<evidence type="ECO:0000256" key="6">
    <source>
        <dbReference type="SAM" id="MobiDB-lite"/>
    </source>
</evidence>